<dbReference type="SUPFAM" id="SSF81321">
    <property type="entry name" value="Family A G protein-coupled receptor-like"/>
    <property type="match status" value="1"/>
</dbReference>
<organism evidence="20 21">
    <name type="scientific">Caenorhabditis nigoni</name>
    <dbReference type="NCBI Taxonomy" id="1611254"/>
    <lineage>
        <taxon>Eukaryota</taxon>
        <taxon>Metazoa</taxon>
        <taxon>Ecdysozoa</taxon>
        <taxon>Nematoda</taxon>
        <taxon>Chromadorea</taxon>
        <taxon>Rhabditida</taxon>
        <taxon>Rhabditina</taxon>
        <taxon>Rhabditomorpha</taxon>
        <taxon>Rhabditoidea</taxon>
        <taxon>Rhabditidae</taxon>
        <taxon>Peloderinae</taxon>
        <taxon>Caenorhabditis</taxon>
    </lineage>
</organism>
<keyword evidence="21" id="KW-1185">Reference proteome</keyword>
<dbReference type="GO" id="GO:0038022">
    <property type="term" value="F:G protein-coupled olfactory receptor activity"/>
    <property type="evidence" value="ECO:0007669"/>
    <property type="project" value="TreeGrafter"/>
</dbReference>
<comment type="similarity">
    <text evidence="14">Belongs to the nematode receptor-like protein str family.</text>
</comment>
<reference evidence="21" key="1">
    <citation type="submission" date="2017-10" db="EMBL/GenBank/DDBJ databases">
        <title>Rapid genome shrinkage in a self-fertile nematode reveals novel sperm competition proteins.</title>
        <authorList>
            <person name="Yin D."/>
            <person name="Schwarz E.M."/>
            <person name="Thomas C.G."/>
            <person name="Felde R.L."/>
            <person name="Korf I.F."/>
            <person name="Cutter A.D."/>
            <person name="Schartner C.M."/>
            <person name="Ralston E.J."/>
            <person name="Meyer B.J."/>
            <person name="Haag E.S."/>
        </authorList>
    </citation>
    <scope>NUCLEOTIDE SEQUENCE [LARGE SCALE GENOMIC DNA]</scope>
    <source>
        <strain evidence="21">JU1422</strain>
    </source>
</reference>
<keyword evidence="7 19" id="KW-1133">Transmembrane helix</keyword>
<dbReference type="FunFam" id="1.20.1070.10:FF:000128">
    <property type="entry name" value="Seven TM Receptor"/>
    <property type="match status" value="1"/>
</dbReference>
<dbReference type="GO" id="GO:0060170">
    <property type="term" value="C:ciliary membrane"/>
    <property type="evidence" value="ECO:0007669"/>
    <property type="project" value="UniProtKB-SubCell"/>
</dbReference>
<dbReference type="InterPro" id="IPR019428">
    <property type="entry name" value="7TM_GPCR_serpentine_rcpt_Str"/>
</dbReference>
<keyword evidence="5 19" id="KW-0812">Transmembrane</keyword>
<dbReference type="GO" id="GO:0006935">
    <property type="term" value="P:chemotaxis"/>
    <property type="evidence" value="ECO:0007669"/>
    <property type="project" value="UniProtKB-KW"/>
</dbReference>
<proteinExistence type="inferred from homology"/>
<evidence type="ECO:0000256" key="6">
    <source>
        <dbReference type="ARBA" id="ARBA00022725"/>
    </source>
</evidence>
<feature type="transmembrane region" description="Helical" evidence="19">
    <location>
        <begin position="136"/>
        <end position="156"/>
    </location>
</feature>
<keyword evidence="9 19" id="KW-0472">Membrane</keyword>
<dbReference type="Pfam" id="PF10326">
    <property type="entry name" value="7TM_GPCR_Str"/>
    <property type="match status" value="1"/>
</dbReference>
<feature type="transmembrane region" description="Helical" evidence="19">
    <location>
        <begin position="199"/>
        <end position="232"/>
    </location>
</feature>
<feature type="transmembrane region" description="Helical" evidence="19">
    <location>
        <begin position="253"/>
        <end position="272"/>
    </location>
</feature>
<evidence type="ECO:0000256" key="15">
    <source>
        <dbReference type="ARBA" id="ARBA00064300"/>
    </source>
</evidence>
<evidence type="ECO:0000256" key="19">
    <source>
        <dbReference type="SAM" id="Phobius"/>
    </source>
</evidence>
<keyword evidence="12" id="KW-0966">Cell projection</keyword>
<keyword evidence="3" id="KW-0145">Chemotaxis</keyword>
<evidence type="ECO:0000256" key="10">
    <source>
        <dbReference type="ARBA" id="ARBA00023170"/>
    </source>
</evidence>
<evidence type="ECO:0000256" key="3">
    <source>
        <dbReference type="ARBA" id="ARBA00022500"/>
    </source>
</evidence>
<keyword evidence="4" id="KW-0716">Sensory transduction</keyword>
<evidence type="ECO:0000256" key="13">
    <source>
        <dbReference type="ARBA" id="ARBA00054965"/>
    </source>
</evidence>
<evidence type="ECO:0000313" key="20">
    <source>
        <dbReference type="EMBL" id="PIC33925.1"/>
    </source>
</evidence>
<dbReference type="Proteomes" id="UP000230233">
    <property type="component" value="Chromosome IV"/>
</dbReference>
<name>A0A2G5U315_9PELO</name>
<sequence>MMSIYDLPEYLHSFDLCVASFAMFFNCFLIYLILTKSPAQLGVYKFLMVFISVFEVLYCILEVCLVPIHYSYRSSVVVLIRTSDKIFNRHTLLILDSFYWGFFGSSLSIFAIHFVYRYLVISGNPLLRTFQSWKFVLWLLIPIVVGFMWAFTGIVLCAPTEEFTEFMRKPVKEVFDEDIEEFEYLGAFMYERSSKNYSFLVYWGPIAGMIIMCLTVFASFIVIVVSGIKCYLRIKQLMSNVSTTSSRCQALQSQLFHALVVQTLIPMILLHTPVTLKFAFAIFDAGLGPYCFFMSMTIALYPAIDPLPNFFIISPYRKAIKKIFKVYLLGKKPKPNAAEPVNQTSMTYVMG</sequence>
<evidence type="ECO:0000256" key="8">
    <source>
        <dbReference type="ARBA" id="ARBA00023069"/>
    </source>
</evidence>
<dbReference type="PANTHER" id="PTHR22943">
    <property type="entry name" value="7-TRANSMEMBRANE DOMAIN RECEPTOR C.ELEGANS"/>
    <property type="match status" value="1"/>
</dbReference>
<dbReference type="OrthoDB" id="5784759at2759"/>
<evidence type="ECO:0000256" key="17">
    <source>
        <dbReference type="ARBA" id="ARBA00078653"/>
    </source>
</evidence>
<comment type="subunit">
    <text evidence="15">Interacts with odr-4.</text>
</comment>
<dbReference type="EMBL" id="PDUG01000004">
    <property type="protein sequence ID" value="PIC33925.1"/>
    <property type="molecule type" value="Genomic_DNA"/>
</dbReference>
<keyword evidence="8" id="KW-0969">Cilium</keyword>
<evidence type="ECO:0000313" key="21">
    <source>
        <dbReference type="Proteomes" id="UP000230233"/>
    </source>
</evidence>
<evidence type="ECO:0000256" key="14">
    <source>
        <dbReference type="ARBA" id="ARBA00061678"/>
    </source>
</evidence>
<comment type="function">
    <text evidence="13">An odorant receptor which affects chemotaxis to the volatile odorant diacetyl. Specifies AWA neuronal cell fate via the odr-7 pathway.</text>
</comment>
<evidence type="ECO:0000256" key="2">
    <source>
        <dbReference type="ARBA" id="ARBA00022475"/>
    </source>
</evidence>
<feature type="transmembrane region" description="Helical" evidence="19">
    <location>
        <begin position="46"/>
        <end position="70"/>
    </location>
</feature>
<comment type="caution">
    <text evidence="20">The sequence shown here is derived from an EMBL/GenBank/DDBJ whole genome shotgun (WGS) entry which is preliminary data.</text>
</comment>
<comment type="subcellular location">
    <subcellularLocation>
        <location evidence="1">Cell projection</location>
        <location evidence="1">Cilium membrane</location>
        <topology evidence="1">Multi-pass membrane protein</topology>
    </subcellularLocation>
</comment>
<keyword evidence="11" id="KW-0325">Glycoprotein</keyword>
<feature type="transmembrane region" description="Helical" evidence="19">
    <location>
        <begin position="12"/>
        <end position="34"/>
    </location>
</feature>
<keyword evidence="10" id="KW-0675">Receptor</keyword>
<dbReference type="AlphaFoldDB" id="A0A2G5U315"/>
<evidence type="ECO:0000256" key="5">
    <source>
        <dbReference type="ARBA" id="ARBA00022692"/>
    </source>
</evidence>
<dbReference type="STRING" id="1611254.A0A2G5U315"/>
<evidence type="ECO:0000256" key="16">
    <source>
        <dbReference type="ARBA" id="ARBA00067967"/>
    </source>
</evidence>
<accession>A0A2G5U315</accession>
<evidence type="ECO:0000256" key="12">
    <source>
        <dbReference type="ARBA" id="ARBA00023273"/>
    </source>
</evidence>
<evidence type="ECO:0000256" key="18">
    <source>
        <dbReference type="ARBA" id="ARBA00082489"/>
    </source>
</evidence>
<dbReference type="GO" id="GO:0042048">
    <property type="term" value="P:olfactory behavior"/>
    <property type="evidence" value="ECO:0007669"/>
    <property type="project" value="TreeGrafter"/>
</dbReference>
<evidence type="ECO:0000256" key="7">
    <source>
        <dbReference type="ARBA" id="ARBA00022989"/>
    </source>
</evidence>
<evidence type="ECO:0000256" key="11">
    <source>
        <dbReference type="ARBA" id="ARBA00023180"/>
    </source>
</evidence>
<evidence type="ECO:0000256" key="9">
    <source>
        <dbReference type="ARBA" id="ARBA00023136"/>
    </source>
</evidence>
<evidence type="ECO:0000256" key="4">
    <source>
        <dbReference type="ARBA" id="ARBA00022606"/>
    </source>
</evidence>
<keyword evidence="6" id="KW-0552">Olfaction</keyword>
<protein>
    <recommendedName>
        <fullName evidence="16">Serpentine receptor class r-10</fullName>
    </recommendedName>
    <alternativeName>
        <fullName evidence="17">Odorant response abnormal protein 10</fullName>
    </alternativeName>
    <alternativeName>
        <fullName evidence="18">Olfactory receptor 10</fullName>
    </alternativeName>
</protein>
<keyword evidence="2" id="KW-1003">Cell membrane</keyword>
<evidence type="ECO:0000256" key="1">
    <source>
        <dbReference type="ARBA" id="ARBA00004272"/>
    </source>
</evidence>
<feature type="transmembrane region" description="Helical" evidence="19">
    <location>
        <begin position="98"/>
        <end position="116"/>
    </location>
</feature>
<gene>
    <name evidence="20" type="primary">Cnig_chr_IV.g13730</name>
    <name evidence="20" type="ORF">B9Z55_013730</name>
</gene>
<dbReference type="PANTHER" id="PTHR22943:SF89">
    <property type="entry name" value="SEVEN TM RECEPTOR"/>
    <property type="match status" value="1"/>
</dbReference>